<organism evidence="3 4">
    <name type="scientific">Cytobacillus eiseniae</name>
    <dbReference type="NCBI Taxonomy" id="762947"/>
    <lineage>
        <taxon>Bacteria</taxon>
        <taxon>Bacillati</taxon>
        <taxon>Bacillota</taxon>
        <taxon>Bacilli</taxon>
        <taxon>Bacillales</taxon>
        <taxon>Bacillaceae</taxon>
        <taxon>Cytobacillus</taxon>
    </lineage>
</organism>
<evidence type="ECO:0000313" key="4">
    <source>
        <dbReference type="Proteomes" id="UP001519293"/>
    </source>
</evidence>
<protein>
    <submittedName>
        <fullName evidence="3">Membrane protein YqjE</fullName>
    </submittedName>
</protein>
<dbReference type="Proteomes" id="UP001519293">
    <property type="component" value="Unassembled WGS sequence"/>
</dbReference>
<evidence type="ECO:0000256" key="1">
    <source>
        <dbReference type="SAM" id="Phobius"/>
    </source>
</evidence>
<reference evidence="3 4" key="1">
    <citation type="submission" date="2021-03" db="EMBL/GenBank/DDBJ databases">
        <title>Genomic Encyclopedia of Type Strains, Phase IV (KMG-IV): sequencing the most valuable type-strain genomes for metagenomic binning, comparative biology and taxonomic classification.</title>
        <authorList>
            <person name="Goeker M."/>
        </authorList>
    </citation>
    <scope>NUCLEOTIDE SEQUENCE [LARGE SCALE GENOMIC DNA]</scope>
    <source>
        <strain evidence="3 4">DSM 26675</strain>
    </source>
</reference>
<keyword evidence="4" id="KW-1185">Reference proteome</keyword>
<accession>A0ABS4RGJ1</accession>
<feature type="domain" description="DUF5658" evidence="2">
    <location>
        <begin position="7"/>
        <end position="95"/>
    </location>
</feature>
<dbReference type="EMBL" id="JAGIKZ010000013">
    <property type="protein sequence ID" value="MBP2241849.1"/>
    <property type="molecule type" value="Genomic_DNA"/>
</dbReference>
<dbReference type="Pfam" id="PF18902">
    <property type="entry name" value="DUF5658"/>
    <property type="match status" value="1"/>
</dbReference>
<feature type="transmembrane region" description="Helical" evidence="1">
    <location>
        <begin position="74"/>
        <end position="98"/>
    </location>
</feature>
<sequence length="99" mass="11090">MNKIVAYLALLNVADGTLTFFGLQYSLMEESNPLMNHLYAFSPLLFLGYKFLLSGVLCLLVLTNKFPTYRFVKAMLVTAAAIYSVVIAIHAMWIIPIIV</sequence>
<keyword evidence="1" id="KW-0812">Transmembrane</keyword>
<gene>
    <name evidence="3" type="ORF">J2Z40_002422</name>
</gene>
<keyword evidence="1" id="KW-0472">Membrane</keyword>
<comment type="caution">
    <text evidence="3">The sequence shown here is derived from an EMBL/GenBank/DDBJ whole genome shotgun (WGS) entry which is preliminary data.</text>
</comment>
<dbReference type="RefSeq" id="WP_066391684.1">
    <property type="nucleotide sequence ID" value="NZ_JAGIKZ010000013.1"/>
</dbReference>
<proteinExistence type="predicted"/>
<evidence type="ECO:0000259" key="2">
    <source>
        <dbReference type="Pfam" id="PF18902"/>
    </source>
</evidence>
<evidence type="ECO:0000313" key="3">
    <source>
        <dbReference type="EMBL" id="MBP2241849.1"/>
    </source>
</evidence>
<keyword evidence="1" id="KW-1133">Transmembrane helix</keyword>
<dbReference type="InterPro" id="IPR043717">
    <property type="entry name" value="DUF5658"/>
</dbReference>
<name>A0ABS4RGJ1_9BACI</name>
<feature type="transmembrane region" description="Helical" evidence="1">
    <location>
        <begin position="40"/>
        <end position="62"/>
    </location>
</feature>